<evidence type="ECO:0000256" key="1">
    <source>
        <dbReference type="SAM" id="Coils"/>
    </source>
</evidence>
<reference evidence="3 4" key="1">
    <citation type="submission" date="2022-04" db="EMBL/GenBank/DDBJ databases">
        <title>Mechanism of arsenic methylation and mitigation arsenic toxicity by Bacillus sp. LH14 from an Arsenic-Contaminated Paddy Soil.</title>
        <authorList>
            <person name="Wang D."/>
        </authorList>
    </citation>
    <scope>NUCLEOTIDE SEQUENCE [LARGE SCALE GENOMIC DNA]</scope>
    <source>
        <strain evidence="3 4">LH14</strain>
    </source>
</reference>
<name>A0ABY4JK46_9BACI</name>
<dbReference type="Proteomes" id="UP000830639">
    <property type="component" value="Chromosome"/>
</dbReference>
<evidence type="ECO:0000313" key="4">
    <source>
        <dbReference type="Proteomes" id="UP000830639"/>
    </source>
</evidence>
<dbReference type="EMBL" id="CP096034">
    <property type="protein sequence ID" value="UPM52700.1"/>
    <property type="molecule type" value="Genomic_DNA"/>
</dbReference>
<evidence type="ECO:0000256" key="2">
    <source>
        <dbReference type="SAM" id="MobiDB-lite"/>
    </source>
</evidence>
<feature type="compositionally biased region" description="Basic and acidic residues" evidence="2">
    <location>
        <begin position="73"/>
        <end position="97"/>
    </location>
</feature>
<gene>
    <name evidence="3" type="ORF">MY490_12740</name>
</gene>
<keyword evidence="1" id="KW-0175">Coiled coil</keyword>
<evidence type="ECO:0000313" key="3">
    <source>
        <dbReference type="EMBL" id="UPM52700.1"/>
    </source>
</evidence>
<accession>A0ABY4JK46</accession>
<organism evidence="3 4">
    <name type="scientific">Gottfriedia acidiceleris</name>
    <dbReference type="NCBI Taxonomy" id="371036"/>
    <lineage>
        <taxon>Bacteria</taxon>
        <taxon>Bacillati</taxon>
        <taxon>Bacillota</taxon>
        <taxon>Bacilli</taxon>
        <taxon>Bacillales</taxon>
        <taxon>Bacillaceae</taxon>
        <taxon>Gottfriedia</taxon>
    </lineage>
</organism>
<dbReference type="RefSeq" id="WP_248266061.1">
    <property type="nucleotide sequence ID" value="NZ_CP096034.1"/>
</dbReference>
<protein>
    <submittedName>
        <fullName evidence="3">Uncharacterized protein</fullName>
    </submittedName>
</protein>
<sequence length="279" mass="33425">MDLSFDKLLEQFDLKKNEHQKNLHKVNKRIDEIESHMEEIKKQLHNFDHQIVNIEKELKTTLSMINSENELNSHHNIDHNKGNHQHNEHHEHDEQNRHQKHQKGHEHHPDHPNWAENLIHNVEEFSASIFEPKHEGHKEHHENHEHHKHEDHQQQEHQDLFEEKQHNSRVANRKKYNNQNIENINQYSASTMDESKSSGLVTGLTSFNEKNYSELTYDFTNHNEEQHQHNNHGNVSNEKKTSEQLLETDFSDLSIDDWEDSTTNLSMSEWFEVDPNDKR</sequence>
<proteinExistence type="predicted"/>
<feature type="coiled-coil region" evidence="1">
    <location>
        <begin position="9"/>
        <end position="57"/>
    </location>
</feature>
<keyword evidence="4" id="KW-1185">Reference proteome</keyword>
<feature type="region of interest" description="Disordered" evidence="2">
    <location>
        <begin position="134"/>
        <end position="179"/>
    </location>
</feature>
<feature type="compositionally biased region" description="Basic and acidic residues" evidence="2">
    <location>
        <begin position="134"/>
        <end position="166"/>
    </location>
</feature>
<feature type="region of interest" description="Disordered" evidence="2">
    <location>
        <begin position="73"/>
        <end position="113"/>
    </location>
</feature>